<protein>
    <recommendedName>
        <fullName evidence="2">protein-tyrosine-phosphatase</fullName>
        <ecNumber evidence="2">3.1.3.48</ecNumber>
    </recommendedName>
</protein>
<dbReference type="KEGG" id="trg:TRUGW13939_03410"/>
<evidence type="ECO:0000256" key="1">
    <source>
        <dbReference type="ARBA" id="ARBA00008601"/>
    </source>
</evidence>
<feature type="domain" description="Tyrosine specific protein phosphatases" evidence="8">
    <location>
        <begin position="65"/>
        <end position="125"/>
    </location>
</feature>
<keyword evidence="4" id="KW-0904">Protein phosphatase</keyword>
<dbReference type="InterPro" id="IPR020422">
    <property type="entry name" value="TYR_PHOSPHATASE_DUAL_dom"/>
</dbReference>
<dbReference type="SMART" id="SM00195">
    <property type="entry name" value="DSPc"/>
    <property type="match status" value="1"/>
</dbReference>
<sequence>MALNRIQGHNLYIGGVLALRNKVALREANITHIVSVLRMRPEETLTESFENLKIPVDDSEDEDLLQYFSSANAFIQSGLDGGGSVLIHCAMGKSRSVTVCMAYLLHQQPQAWNPDSLLEVIQQSRSVAEPNPDFMNQLWLYHEMGCPDDVQSHPAYMRWLSNRHIELSTACGRAPEIDEVRFEDELPSREKSISGERSIEIRCRKCRRILATTPFINPHDKQEDSRASSKSSSGSSDCAHIFLHPLTWMRPSLFPDSADKTTIATASTDDAPLSGRLTCPNAKCEANIGKFAWQGFQCSCGKWVVPAIGVARARVDVTDQPAAAIKTVADASSNNTTSKLGAMGIRLPPHMRAAAIPDPHRNNL</sequence>
<keyword evidence="3" id="KW-0378">Hydrolase</keyword>
<evidence type="ECO:0000313" key="10">
    <source>
        <dbReference type="Proteomes" id="UP000509510"/>
    </source>
</evidence>
<dbReference type="GeneID" id="55990915"/>
<dbReference type="InterPro" id="IPR000387">
    <property type="entry name" value="Tyr_Pase_dom"/>
</dbReference>
<dbReference type="CDD" id="cd14518">
    <property type="entry name" value="DSP_fungal_YVH1"/>
    <property type="match status" value="1"/>
</dbReference>
<feature type="compositionally biased region" description="Basic and acidic residues" evidence="6">
    <location>
        <begin position="218"/>
        <end position="227"/>
    </location>
</feature>
<evidence type="ECO:0000259" key="7">
    <source>
        <dbReference type="PROSITE" id="PS50054"/>
    </source>
</evidence>
<organism evidence="9 10">
    <name type="scientific">Talaromyces rugulosus</name>
    <name type="common">Penicillium rugulosum</name>
    <dbReference type="NCBI Taxonomy" id="121627"/>
    <lineage>
        <taxon>Eukaryota</taxon>
        <taxon>Fungi</taxon>
        <taxon>Dikarya</taxon>
        <taxon>Ascomycota</taxon>
        <taxon>Pezizomycotina</taxon>
        <taxon>Eurotiomycetes</taxon>
        <taxon>Eurotiomycetidae</taxon>
        <taxon>Eurotiales</taxon>
        <taxon>Trichocomaceae</taxon>
        <taxon>Talaromyces</taxon>
        <taxon>Talaromyces sect. Islandici</taxon>
    </lineage>
</organism>
<dbReference type="PANTHER" id="PTHR45848">
    <property type="entry name" value="DUAL SPECIFICITY PROTEIN PHOSPHATASE 12 FAMILY MEMBER"/>
    <property type="match status" value="1"/>
</dbReference>
<dbReference type="SUPFAM" id="SSF52799">
    <property type="entry name" value="(Phosphotyrosine protein) phosphatases II"/>
    <property type="match status" value="1"/>
</dbReference>
<dbReference type="GO" id="GO:0005634">
    <property type="term" value="C:nucleus"/>
    <property type="evidence" value="ECO:0007669"/>
    <property type="project" value="TreeGrafter"/>
</dbReference>
<dbReference type="EMBL" id="CP055899">
    <property type="protein sequence ID" value="QKX56309.1"/>
    <property type="molecule type" value="Genomic_DNA"/>
</dbReference>
<reference evidence="10" key="1">
    <citation type="submission" date="2020-06" db="EMBL/GenBank/DDBJ databases">
        <title>A chromosome-scale genome assembly of Talaromyces rugulosus W13939.</title>
        <authorList>
            <person name="Wang B."/>
            <person name="Guo L."/>
            <person name="Ye K."/>
            <person name="Wang L."/>
        </authorList>
    </citation>
    <scope>NUCLEOTIDE SEQUENCE [LARGE SCALE GENOMIC DNA]</scope>
    <source>
        <strain evidence="10">W13939</strain>
    </source>
</reference>
<dbReference type="AlphaFoldDB" id="A0A7H8QR02"/>
<dbReference type="PIRSF" id="PIRSF000941">
    <property type="entry name" value="DUSP12"/>
    <property type="match status" value="1"/>
</dbReference>
<dbReference type="GO" id="GO:0004725">
    <property type="term" value="F:protein tyrosine phosphatase activity"/>
    <property type="evidence" value="ECO:0007669"/>
    <property type="project" value="UniProtKB-EC"/>
</dbReference>
<name>A0A7H8QR02_TALRU</name>
<feature type="region of interest" description="Disordered" evidence="6">
    <location>
        <begin position="217"/>
        <end position="236"/>
    </location>
</feature>
<evidence type="ECO:0000256" key="2">
    <source>
        <dbReference type="ARBA" id="ARBA00013064"/>
    </source>
</evidence>
<accession>A0A7H8QR02</accession>
<evidence type="ECO:0000259" key="8">
    <source>
        <dbReference type="PROSITE" id="PS50056"/>
    </source>
</evidence>
<evidence type="ECO:0000256" key="5">
    <source>
        <dbReference type="PIRSR" id="PIRSR000941-50"/>
    </source>
</evidence>
<evidence type="ECO:0000313" key="9">
    <source>
        <dbReference type="EMBL" id="QKX56309.1"/>
    </source>
</evidence>
<dbReference type="InterPro" id="IPR016278">
    <property type="entry name" value="DUSP12"/>
</dbReference>
<dbReference type="GO" id="GO:0008138">
    <property type="term" value="F:protein tyrosine/serine/threonine phosphatase activity"/>
    <property type="evidence" value="ECO:0007669"/>
    <property type="project" value="InterPro"/>
</dbReference>
<evidence type="ECO:0000256" key="6">
    <source>
        <dbReference type="SAM" id="MobiDB-lite"/>
    </source>
</evidence>
<dbReference type="PROSITE" id="PS50054">
    <property type="entry name" value="TYR_PHOSPHATASE_DUAL"/>
    <property type="match status" value="1"/>
</dbReference>
<dbReference type="InterPro" id="IPR029021">
    <property type="entry name" value="Prot-tyrosine_phosphatase-like"/>
</dbReference>
<evidence type="ECO:0000256" key="4">
    <source>
        <dbReference type="ARBA" id="ARBA00022912"/>
    </source>
</evidence>
<feature type="domain" description="Tyrosine-protein phosphatase" evidence="7">
    <location>
        <begin position="2"/>
        <end position="147"/>
    </location>
</feature>
<keyword evidence="10" id="KW-1185">Reference proteome</keyword>
<dbReference type="Gene3D" id="3.90.190.10">
    <property type="entry name" value="Protein tyrosine phosphatase superfamily"/>
    <property type="match status" value="1"/>
</dbReference>
<gene>
    <name evidence="9" type="ORF">TRUGW13939_03410</name>
</gene>
<comment type="similarity">
    <text evidence="1">Belongs to the protein-tyrosine phosphatase family. Non-receptor class dual specificity subfamily.</text>
</comment>
<dbReference type="PROSITE" id="PS50056">
    <property type="entry name" value="TYR_PHOSPHATASE_2"/>
    <property type="match status" value="1"/>
</dbReference>
<feature type="active site" description="Phosphocysteine intermediate" evidence="5">
    <location>
        <position position="89"/>
    </location>
</feature>
<dbReference type="InterPro" id="IPR000340">
    <property type="entry name" value="Dual-sp_phosphatase_cat-dom"/>
</dbReference>
<proteinExistence type="inferred from homology"/>
<dbReference type="PANTHER" id="PTHR45848:SF4">
    <property type="entry name" value="DUAL SPECIFICITY PROTEIN PHOSPHATASE 12"/>
    <property type="match status" value="1"/>
</dbReference>
<evidence type="ECO:0000256" key="3">
    <source>
        <dbReference type="ARBA" id="ARBA00022801"/>
    </source>
</evidence>
<dbReference type="RefSeq" id="XP_035342487.1">
    <property type="nucleotide sequence ID" value="XM_035486594.1"/>
</dbReference>
<dbReference type="Pfam" id="PF00782">
    <property type="entry name" value="DSPc"/>
    <property type="match status" value="1"/>
</dbReference>
<dbReference type="EC" id="3.1.3.48" evidence="2"/>
<dbReference type="Proteomes" id="UP000509510">
    <property type="component" value="Chromosome II"/>
</dbReference>
<dbReference type="OrthoDB" id="2017893at2759"/>